<feature type="region of interest" description="Disordered" evidence="2">
    <location>
        <begin position="1"/>
        <end position="28"/>
    </location>
</feature>
<feature type="domain" description="Spindle pole body-associated protein cut12" evidence="3">
    <location>
        <begin position="120"/>
        <end position="259"/>
    </location>
</feature>
<keyword evidence="1" id="KW-0175">Coiled coil</keyword>
<feature type="region of interest" description="Disordered" evidence="2">
    <location>
        <begin position="644"/>
        <end position="663"/>
    </location>
</feature>
<proteinExistence type="predicted"/>
<gene>
    <name evidence="4" type="ORF">M440DRAFT_1373162</name>
</gene>
<feature type="coiled-coil region" evidence="1">
    <location>
        <begin position="217"/>
        <end position="251"/>
    </location>
</feature>
<feature type="compositionally biased region" description="Basic and acidic residues" evidence="2">
    <location>
        <begin position="435"/>
        <end position="444"/>
    </location>
</feature>
<evidence type="ECO:0000313" key="5">
    <source>
        <dbReference type="Proteomes" id="UP000240760"/>
    </source>
</evidence>
<feature type="region of interest" description="Disordered" evidence="2">
    <location>
        <begin position="435"/>
        <end position="570"/>
    </location>
</feature>
<dbReference type="Pfam" id="PF11500">
    <property type="entry name" value="Cut12"/>
    <property type="match status" value="1"/>
</dbReference>
<dbReference type="OrthoDB" id="5383703at2759"/>
<keyword evidence="5" id="KW-1185">Reference proteome</keyword>
<dbReference type="EMBL" id="KZ679129">
    <property type="protein sequence ID" value="PTB78512.1"/>
    <property type="molecule type" value="Genomic_DNA"/>
</dbReference>
<dbReference type="AlphaFoldDB" id="A0A2T4CAG7"/>
<feature type="compositionally biased region" description="Basic and acidic residues" evidence="2">
    <location>
        <begin position="478"/>
        <end position="492"/>
    </location>
</feature>
<evidence type="ECO:0000259" key="3">
    <source>
        <dbReference type="Pfam" id="PF11500"/>
    </source>
</evidence>
<name>A0A2T4CAG7_TRILO</name>
<dbReference type="InterPro" id="IPR021589">
    <property type="entry name" value="Cut12"/>
</dbReference>
<dbReference type="Proteomes" id="UP000240760">
    <property type="component" value="Unassembled WGS sequence"/>
</dbReference>
<feature type="compositionally biased region" description="Basic and acidic residues" evidence="2">
    <location>
        <begin position="49"/>
        <end position="59"/>
    </location>
</feature>
<evidence type="ECO:0000313" key="4">
    <source>
        <dbReference type="EMBL" id="PTB78512.1"/>
    </source>
</evidence>
<feature type="compositionally biased region" description="Basic and acidic residues" evidence="2">
    <location>
        <begin position="528"/>
        <end position="538"/>
    </location>
</feature>
<reference evidence="4 5" key="1">
    <citation type="submission" date="2016-07" db="EMBL/GenBank/DDBJ databases">
        <title>Multiple horizontal gene transfer events from other fungi enriched the ability of initially mycotrophic Trichoderma (Ascomycota) to feed on dead plant biomass.</title>
        <authorList>
            <consortium name="DOE Joint Genome Institute"/>
            <person name="Aerts A."/>
            <person name="Atanasova L."/>
            <person name="Chenthamara K."/>
            <person name="Zhang J."/>
            <person name="Grujic M."/>
            <person name="Henrissat B."/>
            <person name="Kuo A."/>
            <person name="Salamov A."/>
            <person name="Lipzen A."/>
            <person name="Labutti K."/>
            <person name="Barry K."/>
            <person name="Miao Y."/>
            <person name="Rahimi M.J."/>
            <person name="Shen Q."/>
            <person name="Grigoriev I.V."/>
            <person name="Kubicek C.P."/>
            <person name="Druzhinina I.S."/>
        </authorList>
    </citation>
    <scope>NUCLEOTIDE SEQUENCE [LARGE SCALE GENOMIC DNA]</scope>
    <source>
        <strain evidence="4 5">ATCC 18648</strain>
    </source>
</reference>
<dbReference type="STRING" id="983965.A0A2T4CAG7"/>
<organism evidence="4 5">
    <name type="scientific">Trichoderma longibrachiatum ATCC 18648</name>
    <dbReference type="NCBI Taxonomy" id="983965"/>
    <lineage>
        <taxon>Eukaryota</taxon>
        <taxon>Fungi</taxon>
        <taxon>Dikarya</taxon>
        <taxon>Ascomycota</taxon>
        <taxon>Pezizomycotina</taxon>
        <taxon>Sordariomycetes</taxon>
        <taxon>Hypocreomycetidae</taxon>
        <taxon>Hypocreales</taxon>
        <taxon>Hypocreaceae</taxon>
        <taxon>Trichoderma</taxon>
    </lineage>
</organism>
<sequence length="663" mass="74068">MLGWMLGRGDHAPDAVDGDTTLLEQPDTPAPVFAARSLKSALFGTPIRDAQRSSRDRKAAKSASVTAEHGLDTPLKPPPPGILLTPGTGTSRPKRVSFNNHELATTKTISPNNEGPAVGKRTRLSDVLEKARRKSTTNVSKTIAPQIVKDETDEEDWEEEEHDDLGDFGANDVTLDLNEPRSQSGIYWKEEFEKYHLEARAEMEKLLKYKKHLKSYAEEKDLEAMHLAQKLKEEQEKVAVMEKKLAESANQVASKRKGETSEGLTTFADSNALVTQLRRRVRELEAGVPEELEDDDEAREWRRLQGTTSPNTARTLLETQRELRRSRAQLKELDALRSQVSSLKAQLKVAEQRKATDHIARDEASDTGKMRELKAQLRLAKEESARKDAEFAQLKQDFDLFRKESNAHEADTKAVLERAQTKISDLKKELKILKNKGTGDEARSRSRNHTSGIGKVPRDSEDEDILPRPPAVANGTRRSIDVADLERPRHLLEGANTKSRTLRDKYYTDGTPGQSRAIAKPRGAVEASADRLNTEKSKWPWLAPKQPRDRASVSEAAPITSDEDDTAPLPSISTMAKFAAQIKKSASTEDDTDVQIDLLQDRFARLGGPDTADHKLKDVSKTNNMKGLLPPERRAAALARIEKRMAEKKAKRRDGLDKENVRP</sequence>
<accession>A0A2T4CAG7</accession>
<evidence type="ECO:0000256" key="1">
    <source>
        <dbReference type="SAM" id="Coils"/>
    </source>
</evidence>
<evidence type="ECO:0000256" key="2">
    <source>
        <dbReference type="SAM" id="MobiDB-lite"/>
    </source>
</evidence>
<feature type="region of interest" description="Disordered" evidence="2">
    <location>
        <begin position="41"/>
        <end position="94"/>
    </location>
</feature>
<protein>
    <recommendedName>
        <fullName evidence="3">Spindle pole body-associated protein cut12 domain-containing protein</fullName>
    </recommendedName>
</protein>